<feature type="compositionally biased region" description="Low complexity" evidence="5">
    <location>
        <begin position="50"/>
        <end position="69"/>
    </location>
</feature>
<keyword evidence="6" id="KW-0732">Signal</keyword>
<dbReference type="EMBL" id="JAUSZS010000009">
    <property type="protein sequence ID" value="MDQ0937849.1"/>
    <property type="molecule type" value="Genomic_DNA"/>
</dbReference>
<gene>
    <name evidence="8" type="ORF">QFZ49_007831</name>
</gene>
<protein>
    <submittedName>
        <fullName evidence="8">Rieske Fe-S protein</fullName>
    </submittedName>
</protein>
<keyword evidence="9" id="KW-1185">Reference proteome</keyword>
<reference evidence="8 9" key="1">
    <citation type="submission" date="2023-07" db="EMBL/GenBank/DDBJ databases">
        <title>Comparative genomics of wheat-associated soil bacteria to identify genetic determinants of phenazine resistance.</title>
        <authorList>
            <person name="Mouncey N."/>
        </authorList>
    </citation>
    <scope>NUCLEOTIDE SEQUENCE [LARGE SCALE GENOMIC DNA]</scope>
    <source>
        <strain evidence="8 9">W2I16</strain>
    </source>
</reference>
<evidence type="ECO:0000256" key="3">
    <source>
        <dbReference type="ARBA" id="ARBA00023004"/>
    </source>
</evidence>
<dbReference type="Pfam" id="PF00355">
    <property type="entry name" value="Rieske"/>
    <property type="match status" value="1"/>
</dbReference>
<comment type="caution">
    <text evidence="8">The sequence shown here is derived from an EMBL/GenBank/DDBJ whole genome shotgun (WGS) entry which is preliminary data.</text>
</comment>
<dbReference type="SUPFAM" id="SSF50022">
    <property type="entry name" value="ISP domain"/>
    <property type="match status" value="1"/>
</dbReference>
<dbReference type="Gene3D" id="2.102.10.10">
    <property type="entry name" value="Rieske [2Fe-2S] iron-sulphur domain"/>
    <property type="match status" value="1"/>
</dbReference>
<feature type="region of interest" description="Disordered" evidence="5">
    <location>
        <begin position="252"/>
        <end position="271"/>
    </location>
</feature>
<feature type="compositionally biased region" description="Low complexity" evidence="5">
    <location>
        <begin position="253"/>
        <end position="264"/>
    </location>
</feature>
<evidence type="ECO:0000313" key="8">
    <source>
        <dbReference type="EMBL" id="MDQ0937849.1"/>
    </source>
</evidence>
<keyword evidence="4" id="KW-0411">Iron-sulfur</keyword>
<dbReference type="InterPro" id="IPR036922">
    <property type="entry name" value="Rieske_2Fe-2S_sf"/>
</dbReference>
<evidence type="ECO:0000256" key="4">
    <source>
        <dbReference type="ARBA" id="ARBA00023014"/>
    </source>
</evidence>
<evidence type="ECO:0000313" key="9">
    <source>
        <dbReference type="Proteomes" id="UP001223072"/>
    </source>
</evidence>
<dbReference type="PROSITE" id="PS51296">
    <property type="entry name" value="RIESKE"/>
    <property type="match status" value="1"/>
</dbReference>
<dbReference type="InterPro" id="IPR017941">
    <property type="entry name" value="Rieske_2Fe-2S"/>
</dbReference>
<organism evidence="8 9">
    <name type="scientific">Streptomyces turgidiscabies</name>
    <dbReference type="NCBI Taxonomy" id="85558"/>
    <lineage>
        <taxon>Bacteria</taxon>
        <taxon>Bacillati</taxon>
        <taxon>Actinomycetota</taxon>
        <taxon>Actinomycetes</taxon>
        <taxon>Kitasatosporales</taxon>
        <taxon>Streptomycetaceae</taxon>
        <taxon>Streptomyces</taxon>
    </lineage>
</organism>
<evidence type="ECO:0000256" key="1">
    <source>
        <dbReference type="ARBA" id="ARBA00022714"/>
    </source>
</evidence>
<evidence type="ECO:0000256" key="6">
    <source>
        <dbReference type="SAM" id="SignalP"/>
    </source>
</evidence>
<evidence type="ECO:0000259" key="7">
    <source>
        <dbReference type="PROSITE" id="PS51296"/>
    </source>
</evidence>
<feature type="domain" description="Rieske" evidence="7">
    <location>
        <begin position="267"/>
        <end position="359"/>
    </location>
</feature>
<sequence length="360" mass="36834">MKRTGPLFTLLAGLLLALFMLSLNATTGTKPASTYQADPTAAKVSPSPAPTATKASPSASPSRAPAPNADYAGRTDDDSSAVSVSLRDGRAIAYFCDGRDKESWLKGDVGADGSMKLTGGSGSVLNGTLKSRSIRGAVDIGGGHYAFTADKAVKPSGLYRATATVRKARIDGGWIVLSTGAASLGSTARLAVAGRRRTALHRPDPRLAHFRPLVLPHLRSDDMTQGPTRRAVLLATGAAALTAGCGEYGDGSGSSSVSAGSPGSPGQELATTADIPVGVGKIFKDEQVVVTQPKEGEFKAFTSICTHQQCPVANVQGGTINCTCHGSKFDIADGSVANPSATRPLAEKKITVAGNSIRLA</sequence>
<keyword evidence="1" id="KW-0001">2Fe-2S</keyword>
<name>A0ABU0S0V6_9ACTN</name>
<accession>A0ABU0S0V6</accession>
<feature type="chain" id="PRO_5046510134" evidence="6">
    <location>
        <begin position="26"/>
        <end position="360"/>
    </location>
</feature>
<keyword evidence="2" id="KW-0479">Metal-binding</keyword>
<proteinExistence type="predicted"/>
<feature type="region of interest" description="Disordered" evidence="5">
    <location>
        <begin position="30"/>
        <end position="80"/>
    </location>
</feature>
<evidence type="ECO:0000256" key="5">
    <source>
        <dbReference type="SAM" id="MobiDB-lite"/>
    </source>
</evidence>
<keyword evidence="3" id="KW-0408">Iron</keyword>
<dbReference type="Proteomes" id="UP001223072">
    <property type="component" value="Unassembled WGS sequence"/>
</dbReference>
<dbReference type="CDD" id="cd03467">
    <property type="entry name" value="Rieske"/>
    <property type="match status" value="1"/>
</dbReference>
<feature type="signal peptide" evidence="6">
    <location>
        <begin position="1"/>
        <end position="25"/>
    </location>
</feature>
<evidence type="ECO:0000256" key="2">
    <source>
        <dbReference type="ARBA" id="ARBA00022723"/>
    </source>
</evidence>